<dbReference type="GO" id="GO:0005524">
    <property type="term" value="F:ATP binding"/>
    <property type="evidence" value="ECO:0007669"/>
    <property type="project" value="UniProtKB-KW"/>
</dbReference>
<keyword evidence="4" id="KW-1003">Cell membrane</keyword>
<keyword evidence="9 16" id="KW-0067">ATP-binding</keyword>
<evidence type="ECO:0000256" key="9">
    <source>
        <dbReference type="ARBA" id="ARBA00022840"/>
    </source>
</evidence>
<comment type="subcellular location">
    <subcellularLocation>
        <location evidence="2">Cell membrane</location>
    </subcellularLocation>
</comment>
<feature type="transmembrane region" description="Helical" evidence="13">
    <location>
        <begin position="229"/>
        <end position="255"/>
    </location>
</feature>
<dbReference type="PROSITE" id="PS50110">
    <property type="entry name" value="RESPONSE_REGULATORY"/>
    <property type="match status" value="1"/>
</dbReference>
<dbReference type="CDD" id="cd17574">
    <property type="entry name" value="REC_OmpR"/>
    <property type="match status" value="1"/>
</dbReference>
<feature type="transmembrane region" description="Helical" evidence="13">
    <location>
        <begin position="329"/>
        <end position="349"/>
    </location>
</feature>
<reference evidence="16" key="1">
    <citation type="submission" date="2023-03" db="EMBL/GenBank/DDBJ databases">
        <title>Bacterial isolates from washroom surfaces on a university campus.</title>
        <authorList>
            <person name="Holman D.B."/>
            <person name="Gzyl K.E."/>
            <person name="Taheri A.E."/>
        </authorList>
    </citation>
    <scope>NUCLEOTIDE SEQUENCE</scope>
    <source>
        <strain evidence="16">RD03</strain>
    </source>
</reference>
<dbReference type="InterPro" id="IPR003661">
    <property type="entry name" value="HisK_dim/P_dom"/>
</dbReference>
<dbReference type="SMART" id="SM00388">
    <property type="entry name" value="HisKA"/>
    <property type="match status" value="1"/>
</dbReference>
<feature type="modified residue" description="4-aspartylphosphate" evidence="12">
    <location>
        <position position="782"/>
    </location>
</feature>
<feature type="transmembrane region" description="Helical" evidence="13">
    <location>
        <begin position="355"/>
        <end position="374"/>
    </location>
</feature>
<evidence type="ECO:0000256" key="12">
    <source>
        <dbReference type="PROSITE-ProRule" id="PRU00169"/>
    </source>
</evidence>
<dbReference type="EMBL" id="JAROYP010000012">
    <property type="protein sequence ID" value="MDH5163001.1"/>
    <property type="molecule type" value="Genomic_DNA"/>
</dbReference>
<feature type="domain" description="Histidine kinase" evidence="14">
    <location>
        <begin position="960"/>
        <end position="1058"/>
    </location>
</feature>
<gene>
    <name evidence="16" type="ORF">P5X88_18885</name>
</gene>
<comment type="caution">
    <text evidence="16">The sequence shown here is derived from an EMBL/GenBank/DDBJ whole genome shotgun (WGS) entry which is preliminary data.</text>
</comment>
<dbReference type="PANTHER" id="PTHR43047">
    <property type="entry name" value="TWO-COMPONENT HISTIDINE PROTEIN KINASE"/>
    <property type="match status" value="1"/>
</dbReference>
<dbReference type="GO" id="GO:0009927">
    <property type="term" value="F:histidine phosphotransfer kinase activity"/>
    <property type="evidence" value="ECO:0007669"/>
    <property type="project" value="TreeGrafter"/>
</dbReference>
<dbReference type="Pfam" id="PF06580">
    <property type="entry name" value="His_kinase"/>
    <property type="match status" value="1"/>
</dbReference>
<keyword evidence="5 12" id="KW-0597">Phosphoprotein</keyword>
<organism evidence="16 17">
    <name type="scientific">Heyndrickxia oleronia</name>
    <dbReference type="NCBI Taxonomy" id="38875"/>
    <lineage>
        <taxon>Bacteria</taxon>
        <taxon>Bacillati</taxon>
        <taxon>Bacillota</taxon>
        <taxon>Bacilli</taxon>
        <taxon>Bacillales</taxon>
        <taxon>Bacillaceae</taxon>
        <taxon>Heyndrickxia</taxon>
    </lineage>
</organism>
<dbReference type="InterPro" id="IPR008979">
    <property type="entry name" value="Galactose-bd-like_sf"/>
</dbReference>
<evidence type="ECO:0000256" key="1">
    <source>
        <dbReference type="ARBA" id="ARBA00000085"/>
    </source>
</evidence>
<dbReference type="AlphaFoldDB" id="A0AAW6SVZ6"/>
<evidence type="ECO:0000256" key="2">
    <source>
        <dbReference type="ARBA" id="ARBA00004236"/>
    </source>
</evidence>
<dbReference type="InterPro" id="IPR004358">
    <property type="entry name" value="Sig_transdc_His_kin-like_C"/>
</dbReference>
<evidence type="ECO:0000259" key="14">
    <source>
        <dbReference type="PROSITE" id="PS50109"/>
    </source>
</evidence>
<dbReference type="Proteomes" id="UP001159179">
    <property type="component" value="Unassembled WGS sequence"/>
</dbReference>
<proteinExistence type="predicted"/>
<dbReference type="InterPro" id="IPR036890">
    <property type="entry name" value="HATPase_C_sf"/>
</dbReference>
<dbReference type="FunFam" id="3.30.565.10:FF:000023">
    <property type="entry name" value="PAS domain-containing sensor histidine kinase"/>
    <property type="match status" value="1"/>
</dbReference>
<feature type="transmembrane region" description="Helical" evidence="13">
    <location>
        <begin position="300"/>
        <end position="317"/>
    </location>
</feature>
<dbReference type="InterPro" id="IPR003594">
    <property type="entry name" value="HATPase_dom"/>
</dbReference>
<feature type="transmembrane region" description="Helical" evidence="13">
    <location>
        <begin position="386"/>
        <end position="408"/>
    </location>
</feature>
<dbReference type="Pfam" id="PF00512">
    <property type="entry name" value="HisKA"/>
    <property type="match status" value="1"/>
</dbReference>
<dbReference type="PRINTS" id="PR00344">
    <property type="entry name" value="BCTRLSENSOR"/>
</dbReference>
<sequence length="1058" mass="120212">MKRGRVIIKSIFVKYREGVFQIINKTSIRYIAIILLFLSVLLGLRYAWTKVFSTSEHPRAVNGVLDIRGWDIEKLHTIPLEGQWQFYPDKFLSHKDAQIEKNTYHQINVPGDWHSALPKGKNNSYGYGTYRLRILVDPLDEPIALWIREIQAASKVEINGFSEGEMGKLAENPKKYVPTNVSYTASYSDKGVKELEILIKVANFDDPFNGGILRSIHFGSQAAIDYVRWYSIGFQLVTFIILILHALYAFIFYLFNRQERTLWYVSLLTLTVGISVVAGHDDLLLLWLPINNTWALKIELLSLVWQTFFICLVFWRFTFADQKNTWLRLYTFSLISYSGFLLIVPAPLVNGAVEFGIFHFFYLLPFIWFLYIIGTMIFGKSTDIDVVFLLLSAAGIMSNFLWGLWNYYNDTSIVYYPLDIIAAIIGFSTYWFKKFFRNSKENKKLNEKLKKADKLKDQFLANTSHELRTPLHGIMNIAQSIVTKEREKIDQKSVKDMELLITISRRMSHLLGDLLDVAQLKEQRIVLHPEPLKIQSIVPGVISMLKIMVEGKPIQLQMDISESMPLVMADEKRIVQILYNLLHNAIKYTKEGTISISAKTYDGYAVIFISDTGVGMDKELQERVFLPYEQGIYGVNDGRGIGLGLSICKQLVELHGGTLSVQSKVDVGTTFSFNLPLAKESNASLPTTYSTHSQQKVDKSIYQTEMFFAPNITMNEVSSAGLTPPLINEGKVNILVVDDDPVNLNVLMGSLSSESYSITAVHSSKEVLELMDIQKWDLLIADVMMPHMSGYELTQKIRENYSLSELPILLLTARSQPADIYTGFLSGANDYITKPVDSLELKYRIRALITLRQSIKEHLRMEAAYLQAQIHPHFLFNTLNSLLALSEIDLEKMRSLGEALTSFLQISFTYLNTDELVELSHELELVEAYLYIEKVRFGDRLSIIWEVEPIIHLLLPPLSIQPLIENAVKHGILSQMRGGTVHIRITQQNNSILIEVKDNGKGIEPDKINELLNPTMKGKGGIGLSNTNRRLIQLYGQGLTIISSPNQGTTVSFVIPDS</sequence>
<dbReference type="EC" id="2.7.13.3" evidence="3"/>
<keyword evidence="6" id="KW-0808">Transferase</keyword>
<dbReference type="InterPro" id="IPR005467">
    <property type="entry name" value="His_kinase_dom"/>
</dbReference>
<dbReference type="InterPro" id="IPR036097">
    <property type="entry name" value="HisK_dim/P_sf"/>
</dbReference>
<feature type="domain" description="Response regulatory" evidence="15">
    <location>
        <begin position="733"/>
        <end position="849"/>
    </location>
</feature>
<evidence type="ECO:0000256" key="7">
    <source>
        <dbReference type="ARBA" id="ARBA00022741"/>
    </source>
</evidence>
<evidence type="ECO:0000256" key="3">
    <source>
        <dbReference type="ARBA" id="ARBA00012438"/>
    </source>
</evidence>
<dbReference type="InterPro" id="IPR010559">
    <property type="entry name" value="Sig_transdc_His_kin_internal"/>
</dbReference>
<dbReference type="SUPFAM" id="SSF47384">
    <property type="entry name" value="Homodimeric domain of signal transducing histidine kinase"/>
    <property type="match status" value="1"/>
</dbReference>
<dbReference type="Pfam" id="PF00072">
    <property type="entry name" value="Response_reg"/>
    <property type="match status" value="1"/>
</dbReference>
<feature type="transmembrane region" description="Helical" evidence="13">
    <location>
        <begin position="262"/>
        <end position="280"/>
    </location>
</feature>
<evidence type="ECO:0000313" key="17">
    <source>
        <dbReference type="Proteomes" id="UP001159179"/>
    </source>
</evidence>
<feature type="transmembrane region" description="Helical" evidence="13">
    <location>
        <begin position="30"/>
        <end position="48"/>
    </location>
</feature>
<dbReference type="Pfam" id="PF02518">
    <property type="entry name" value="HATPase_c"/>
    <property type="match status" value="2"/>
</dbReference>
<keyword evidence="8" id="KW-0418">Kinase</keyword>
<dbReference type="PANTHER" id="PTHR43047:SF72">
    <property type="entry name" value="OSMOSENSING HISTIDINE PROTEIN KINASE SLN1"/>
    <property type="match status" value="1"/>
</dbReference>
<keyword evidence="10" id="KW-0902">Two-component regulatory system</keyword>
<keyword evidence="13" id="KW-1133">Transmembrane helix</keyword>
<dbReference type="PROSITE" id="PS50109">
    <property type="entry name" value="HIS_KIN"/>
    <property type="match status" value="2"/>
</dbReference>
<evidence type="ECO:0000256" key="4">
    <source>
        <dbReference type="ARBA" id="ARBA00022475"/>
    </source>
</evidence>
<keyword evidence="7" id="KW-0547">Nucleotide-binding</keyword>
<dbReference type="Gene3D" id="2.60.120.260">
    <property type="entry name" value="Galactose-binding domain-like"/>
    <property type="match status" value="1"/>
</dbReference>
<comment type="catalytic activity">
    <reaction evidence="1">
        <text>ATP + protein L-histidine = ADP + protein N-phospho-L-histidine.</text>
        <dbReference type="EC" id="2.7.13.3"/>
    </reaction>
</comment>
<name>A0AAW6SVZ6_9BACI</name>
<dbReference type="InterPro" id="IPR011006">
    <property type="entry name" value="CheY-like_superfamily"/>
</dbReference>
<dbReference type="SUPFAM" id="SSF55874">
    <property type="entry name" value="ATPase domain of HSP90 chaperone/DNA topoisomerase II/histidine kinase"/>
    <property type="match status" value="2"/>
</dbReference>
<dbReference type="Gene3D" id="1.10.287.130">
    <property type="match status" value="1"/>
</dbReference>
<feature type="transmembrane region" description="Helical" evidence="13">
    <location>
        <begin position="414"/>
        <end position="432"/>
    </location>
</feature>
<dbReference type="GO" id="GO:0005886">
    <property type="term" value="C:plasma membrane"/>
    <property type="evidence" value="ECO:0007669"/>
    <property type="project" value="UniProtKB-SubCell"/>
</dbReference>
<evidence type="ECO:0000259" key="15">
    <source>
        <dbReference type="PROSITE" id="PS50110"/>
    </source>
</evidence>
<feature type="domain" description="Histidine kinase" evidence="14">
    <location>
        <begin position="462"/>
        <end position="679"/>
    </location>
</feature>
<accession>A0AAW6SVZ6</accession>
<evidence type="ECO:0000256" key="8">
    <source>
        <dbReference type="ARBA" id="ARBA00022777"/>
    </source>
</evidence>
<evidence type="ECO:0000256" key="11">
    <source>
        <dbReference type="ARBA" id="ARBA00023136"/>
    </source>
</evidence>
<keyword evidence="13" id="KW-0812">Transmembrane</keyword>
<dbReference type="RefSeq" id="WP_280617739.1">
    <property type="nucleotide sequence ID" value="NZ_JAROYP010000012.1"/>
</dbReference>
<evidence type="ECO:0000256" key="10">
    <source>
        <dbReference type="ARBA" id="ARBA00023012"/>
    </source>
</evidence>
<evidence type="ECO:0000256" key="5">
    <source>
        <dbReference type="ARBA" id="ARBA00022553"/>
    </source>
</evidence>
<dbReference type="SUPFAM" id="SSF52172">
    <property type="entry name" value="CheY-like"/>
    <property type="match status" value="1"/>
</dbReference>
<evidence type="ECO:0000256" key="6">
    <source>
        <dbReference type="ARBA" id="ARBA00022679"/>
    </source>
</evidence>
<dbReference type="SMART" id="SM00448">
    <property type="entry name" value="REC"/>
    <property type="match status" value="1"/>
</dbReference>
<dbReference type="Gene3D" id="3.30.565.10">
    <property type="entry name" value="Histidine kinase-like ATPase, C-terminal domain"/>
    <property type="match status" value="2"/>
</dbReference>
<dbReference type="GO" id="GO:0000155">
    <property type="term" value="F:phosphorelay sensor kinase activity"/>
    <property type="evidence" value="ECO:0007669"/>
    <property type="project" value="InterPro"/>
</dbReference>
<protein>
    <recommendedName>
        <fullName evidence="3">histidine kinase</fullName>
        <ecNumber evidence="3">2.7.13.3</ecNumber>
    </recommendedName>
</protein>
<dbReference type="Gene3D" id="3.40.50.2300">
    <property type="match status" value="1"/>
</dbReference>
<keyword evidence="11 13" id="KW-0472">Membrane</keyword>
<dbReference type="InterPro" id="IPR001789">
    <property type="entry name" value="Sig_transdc_resp-reg_receiver"/>
</dbReference>
<evidence type="ECO:0000313" key="16">
    <source>
        <dbReference type="EMBL" id="MDH5163001.1"/>
    </source>
</evidence>
<dbReference type="CDD" id="cd00082">
    <property type="entry name" value="HisKA"/>
    <property type="match status" value="1"/>
</dbReference>
<dbReference type="SUPFAM" id="SSF49785">
    <property type="entry name" value="Galactose-binding domain-like"/>
    <property type="match status" value="1"/>
</dbReference>
<evidence type="ECO:0000256" key="13">
    <source>
        <dbReference type="SAM" id="Phobius"/>
    </source>
</evidence>
<dbReference type="SMART" id="SM00387">
    <property type="entry name" value="HATPase_c"/>
    <property type="match status" value="2"/>
</dbReference>